<evidence type="ECO:0000256" key="6">
    <source>
        <dbReference type="SAM" id="MobiDB-lite"/>
    </source>
</evidence>
<keyword evidence="4" id="KW-0418">Kinase</keyword>
<evidence type="ECO:0000259" key="7">
    <source>
        <dbReference type="PROSITE" id="PS50057"/>
    </source>
</evidence>
<feature type="region of interest" description="Disordered" evidence="6">
    <location>
        <begin position="641"/>
        <end position="661"/>
    </location>
</feature>
<dbReference type="Gene3D" id="1.20.80.10">
    <property type="match status" value="1"/>
</dbReference>
<dbReference type="InterPro" id="IPR036137">
    <property type="entry name" value="Focal_adhe_kin_target_dom_sf"/>
</dbReference>
<name>A0ABQ8JW61_DERPT</name>
<feature type="region of interest" description="Disordered" evidence="6">
    <location>
        <begin position="115"/>
        <end position="136"/>
    </location>
</feature>
<evidence type="ECO:0000313" key="8">
    <source>
        <dbReference type="EMBL" id="KAH9426663.1"/>
    </source>
</evidence>
<keyword evidence="9" id="KW-1185">Reference proteome</keyword>
<keyword evidence="2" id="KW-0808">Transferase</keyword>
<evidence type="ECO:0000256" key="5">
    <source>
        <dbReference type="ARBA" id="ARBA00022840"/>
    </source>
</evidence>
<accession>A0ABQ8JW61</accession>
<evidence type="ECO:0000313" key="9">
    <source>
        <dbReference type="Proteomes" id="UP000887458"/>
    </source>
</evidence>
<protein>
    <submittedName>
        <fullName evidence="8">Serine/threonine protein phosphatase</fullName>
    </submittedName>
</protein>
<evidence type="ECO:0000256" key="3">
    <source>
        <dbReference type="ARBA" id="ARBA00022741"/>
    </source>
</evidence>
<dbReference type="InterPro" id="IPR019749">
    <property type="entry name" value="Band_41_domain"/>
</dbReference>
<reference evidence="8 9" key="1">
    <citation type="journal article" date="2018" name="J. Allergy Clin. Immunol.">
        <title>High-quality assembly of Dermatophagoides pteronyssinus genome and transcriptome reveals a wide range of novel allergens.</title>
        <authorList>
            <person name="Liu X.Y."/>
            <person name="Yang K.Y."/>
            <person name="Wang M.Q."/>
            <person name="Kwok J.S."/>
            <person name="Zeng X."/>
            <person name="Yang Z."/>
            <person name="Xiao X.J."/>
            <person name="Lau C.P."/>
            <person name="Li Y."/>
            <person name="Huang Z.M."/>
            <person name="Ba J.G."/>
            <person name="Yim A.K."/>
            <person name="Ouyang C.Y."/>
            <person name="Ngai S.M."/>
            <person name="Chan T.F."/>
            <person name="Leung E.L."/>
            <person name="Liu L."/>
            <person name="Liu Z.G."/>
            <person name="Tsui S.K."/>
        </authorList>
    </citation>
    <scope>NUCLEOTIDE SEQUENCE [LARGE SCALE GENOMIC DNA]</scope>
    <source>
        <strain evidence="8">Derp</strain>
    </source>
</reference>
<dbReference type="SUPFAM" id="SSF47031">
    <property type="entry name" value="Second domain of FERM"/>
    <property type="match status" value="1"/>
</dbReference>
<feature type="region of interest" description="Disordered" evidence="6">
    <location>
        <begin position="148"/>
        <end position="257"/>
    </location>
</feature>
<comment type="caution">
    <text evidence="8">The sequence shown here is derived from an EMBL/GenBank/DDBJ whole genome shotgun (WGS) entry which is preliminary data.</text>
</comment>
<evidence type="ECO:0000256" key="4">
    <source>
        <dbReference type="ARBA" id="ARBA00022777"/>
    </source>
</evidence>
<feature type="domain" description="FERM" evidence="7">
    <location>
        <begin position="740"/>
        <end position="1092"/>
    </location>
</feature>
<feature type="compositionally biased region" description="Low complexity" evidence="6">
    <location>
        <begin position="228"/>
        <end position="237"/>
    </location>
</feature>
<dbReference type="InterPro" id="IPR011993">
    <property type="entry name" value="PH-like_dom_sf"/>
</dbReference>
<feature type="compositionally biased region" description="Polar residues" evidence="6">
    <location>
        <begin position="238"/>
        <end position="255"/>
    </location>
</feature>
<feature type="compositionally biased region" description="Low complexity" evidence="6">
    <location>
        <begin position="1266"/>
        <end position="1275"/>
    </location>
</feature>
<keyword evidence="1" id="KW-0597">Phosphoprotein</keyword>
<sequence length="1449" mass="165588">MFNVDVGRKTTIIIILSSPKPPSLNKIETNINHKLQQPSSVSPSSSSSTKVSSQYLQQQQQQHRYHCRCNVCLSSSSSHSTSNIVDGGDCGLNNLLSPSTTKTSKNPIDIIREEDENENEESFEHHQQEEVGEDSNDKMFLSQKEPIRPLRFRQNLNNNNNQNNKQTDRIEPFQKPDDLKSFWKEPTTKQTSKSINNEKEINGNDDNGDNGDDDDAMTKVLLRRDSQQQHVSQSSSSTNFIRSNNLRSSCPPTSNRRYRHKSVTIDDNKNMKMSSRTNQILSSSFELNDTNDRNSFVDTIQHKFNNVVRKSWLSSFFHSFNSKEKQSKWKKSNDFQAEFFDRQNDLMTESLLNRRSPLDLNQHNNERKNQQMSPILTSSSTKTNKTTVESKQQFSNPNSDNKVNSNWIENSIHEPKQQPPSLSFIRPNHSSGLIRKKPRPRSACLDNTYMLSGGPNINSRSYTHLLSTPLLLRSKCAVGDECVTENFVYINNNPSLINDNLHSDQKQQQQQSSDSLKSNCILRMRNGNFIEYNLDSESKDESCSIISSHQHLATSGTYLANGTDYLSSSSRLTNNDNDNDNVFDNKHLTNAANINDNHSHKIDYINIRYSENLSLSPKSSSNQRNFNNNNNAQQITIFDSKNYKQQQQQQSSPISSLNTDSIKSNSMISSTASSSSPFLTKPLFMTTTVTPTTNTTTTSSSLSSSSVLMSFKQQPQHSFSTKTSYSSTNDPNQLIMECPVYVKIYWPVKNCTEIEIYPEHTAFDVINCILTSQIYSPTNLNLSTTTTTTAQSLASQWSFALRLICRNLNPNDQIWIHPSKNMLEFLDQNQMQFEKGYKLELRMRYIPSNLEEFYRNDFLSFKFLYNQVLEEFLELELSTTKLLTNQDLILELGCYEIIRSHPYLTPQALEKNSNWDVLENDFHRIFPISFTNSIKPKQLRKLVKSKYKKIYQLNQEQIAFNFMSQVIHLIDFNREVFHCSLGESIWCVPVDLMIGPNIGIAYFTSNSSPPTFIVKSFDFVEQINIKSYSTMNKMTEQSNGEDSIGTGSKKILLNLRIKNEDDVLVLTCPSFSIAQSIADLIDGYHRLATNNRESIWLNILSGKEHSSSSSSSFSRMHLSNTKIVNNKETNLSSSASQSSVLHPNKIKEILDEQRKQMQEDQKWLQQHEFKWQLNQTDDVFPRSHFDKDGGSSLSTSEHNSTTPSIYEDAHSDKTADQIQSPLMQRLSVQQVYSVPNLQLKSRFGDESYNSYKSTKSSLEHDDQSDDPSTSSLDSSTNNTIEDCGLSVSLKKFFKHNQLTNAKVRNEMMKKVNCFSADVDRKEDPVYWGTINVVNSVRYLLKGVQELNTTEYIDLVKNVGQELRNLLANVDIFLEAIPDDEHRLITLAQKKLSTDMNDLVESMKKAIMYSETPMEAAYKQNMLEASYILVIDSKNLMDTVDEIRLRIKTD</sequence>
<dbReference type="Pfam" id="PF03623">
    <property type="entry name" value="Focal_AT"/>
    <property type="match status" value="1"/>
</dbReference>
<dbReference type="InterPro" id="IPR000299">
    <property type="entry name" value="FERM_domain"/>
</dbReference>
<organism evidence="8 9">
    <name type="scientific">Dermatophagoides pteronyssinus</name>
    <name type="common">European house dust mite</name>
    <dbReference type="NCBI Taxonomy" id="6956"/>
    <lineage>
        <taxon>Eukaryota</taxon>
        <taxon>Metazoa</taxon>
        <taxon>Ecdysozoa</taxon>
        <taxon>Arthropoda</taxon>
        <taxon>Chelicerata</taxon>
        <taxon>Arachnida</taxon>
        <taxon>Acari</taxon>
        <taxon>Acariformes</taxon>
        <taxon>Sarcoptiformes</taxon>
        <taxon>Astigmata</taxon>
        <taxon>Psoroptidia</taxon>
        <taxon>Analgoidea</taxon>
        <taxon>Pyroglyphidae</taxon>
        <taxon>Dermatophagoidinae</taxon>
        <taxon>Dermatophagoides</taxon>
    </lineage>
</organism>
<gene>
    <name evidence="8" type="primary">PTK2</name>
    <name evidence="8" type="ORF">DERP_002762</name>
</gene>
<feature type="compositionally biased region" description="Low complexity" evidence="6">
    <location>
        <begin position="377"/>
        <end position="391"/>
    </location>
</feature>
<feature type="compositionally biased region" description="Low complexity" evidence="6">
    <location>
        <begin position="154"/>
        <end position="164"/>
    </location>
</feature>
<reference evidence="8 9" key="2">
    <citation type="journal article" date="2022" name="Mol. Biol. Evol.">
        <title>Comparative Genomics Reveals Insights into the Divergent Evolution of Astigmatic Mites and Household Pest Adaptations.</title>
        <authorList>
            <person name="Xiong Q."/>
            <person name="Wan A.T."/>
            <person name="Liu X."/>
            <person name="Fung C.S."/>
            <person name="Xiao X."/>
            <person name="Malainual N."/>
            <person name="Hou J."/>
            <person name="Wang L."/>
            <person name="Wang M."/>
            <person name="Yang K.Y."/>
            <person name="Cui Y."/>
            <person name="Leung E.L."/>
            <person name="Nong W."/>
            <person name="Shin S.K."/>
            <person name="Au S.W."/>
            <person name="Jeong K.Y."/>
            <person name="Chew F.T."/>
            <person name="Hui J.H."/>
            <person name="Leung T.F."/>
            <person name="Tungtrongchitr A."/>
            <person name="Zhong N."/>
            <person name="Liu Z."/>
            <person name="Tsui S.K."/>
        </authorList>
    </citation>
    <scope>NUCLEOTIDE SEQUENCE [LARGE SCALE GENOMIC DNA]</scope>
    <source>
        <strain evidence="8">Derp</strain>
    </source>
</reference>
<evidence type="ECO:0000256" key="1">
    <source>
        <dbReference type="ARBA" id="ARBA00022553"/>
    </source>
</evidence>
<dbReference type="Gene3D" id="1.20.120.330">
    <property type="entry name" value="Nucleotidyltransferases domain 2"/>
    <property type="match status" value="1"/>
</dbReference>
<dbReference type="InterPro" id="IPR019748">
    <property type="entry name" value="FERM_central"/>
</dbReference>
<dbReference type="CDD" id="cd14473">
    <property type="entry name" value="FERM_B-lobe"/>
    <property type="match status" value="1"/>
</dbReference>
<feature type="compositionally biased region" description="Polar residues" evidence="6">
    <location>
        <begin position="392"/>
        <end position="409"/>
    </location>
</feature>
<feature type="region of interest" description="Disordered" evidence="6">
    <location>
        <begin position="354"/>
        <end position="439"/>
    </location>
</feature>
<dbReference type="PROSITE" id="PS50057">
    <property type="entry name" value="FERM_3"/>
    <property type="match status" value="1"/>
</dbReference>
<feature type="compositionally biased region" description="Acidic residues" evidence="6">
    <location>
        <begin position="206"/>
        <end position="215"/>
    </location>
</feature>
<dbReference type="SMART" id="SM00295">
    <property type="entry name" value="B41"/>
    <property type="match status" value="1"/>
</dbReference>
<feature type="compositionally biased region" description="Polar residues" evidence="6">
    <location>
        <begin position="651"/>
        <end position="660"/>
    </location>
</feature>
<proteinExistence type="predicted"/>
<feature type="compositionally biased region" description="Polar residues" evidence="6">
    <location>
        <begin position="1191"/>
        <end position="1204"/>
    </location>
</feature>
<dbReference type="Pfam" id="PF21477">
    <property type="entry name" value="FERM_C_FAK1"/>
    <property type="match status" value="1"/>
</dbReference>
<feature type="compositionally biased region" description="Basic and acidic residues" evidence="6">
    <location>
        <begin position="166"/>
        <end position="187"/>
    </location>
</feature>
<dbReference type="InterPro" id="IPR035963">
    <property type="entry name" value="FERM_2"/>
</dbReference>
<dbReference type="Gene3D" id="2.30.29.30">
    <property type="entry name" value="Pleckstrin-homology domain (PH domain)/Phosphotyrosine-binding domain (PTB)"/>
    <property type="match status" value="1"/>
</dbReference>
<dbReference type="PANTHER" id="PTHR46221:SF9">
    <property type="entry name" value="NON-SPECIFIC PROTEIN-TYROSINE KINASE"/>
    <property type="match status" value="1"/>
</dbReference>
<dbReference type="SUPFAM" id="SSF50729">
    <property type="entry name" value="PH domain-like"/>
    <property type="match status" value="1"/>
</dbReference>
<dbReference type="Pfam" id="PF00373">
    <property type="entry name" value="FERM_M"/>
    <property type="match status" value="1"/>
</dbReference>
<feature type="region of interest" description="Disordered" evidence="6">
    <location>
        <begin position="1181"/>
        <end position="1215"/>
    </location>
</feature>
<dbReference type="PANTHER" id="PTHR46221">
    <property type="entry name" value="FERM AND PDZ DOMAIN-CONTAINING PROTEIN FAMILY MEMBER"/>
    <property type="match status" value="1"/>
</dbReference>
<feature type="region of interest" description="Disordered" evidence="6">
    <location>
        <begin position="33"/>
        <end position="57"/>
    </location>
</feature>
<dbReference type="InterPro" id="IPR049385">
    <property type="entry name" value="FAK1-like_FERM_C"/>
</dbReference>
<dbReference type="EMBL" id="NJHN03000008">
    <property type="protein sequence ID" value="KAH9426663.1"/>
    <property type="molecule type" value="Genomic_DNA"/>
</dbReference>
<feature type="compositionally biased region" description="Polar residues" evidence="6">
    <location>
        <begin position="354"/>
        <end position="363"/>
    </location>
</feature>
<feature type="region of interest" description="Disordered" evidence="6">
    <location>
        <begin position="1250"/>
        <end position="1277"/>
    </location>
</feature>
<dbReference type="InterPro" id="IPR014352">
    <property type="entry name" value="FERM/acyl-CoA-bd_prot_sf"/>
</dbReference>
<feature type="compositionally biased region" description="Low complexity" evidence="6">
    <location>
        <begin position="38"/>
        <end position="57"/>
    </location>
</feature>
<dbReference type="InterPro" id="IPR005189">
    <property type="entry name" value="Focal_adhesion_kin_target_dom"/>
</dbReference>
<keyword evidence="5" id="KW-0067">ATP-binding</keyword>
<evidence type="ECO:0000256" key="2">
    <source>
        <dbReference type="ARBA" id="ARBA00022679"/>
    </source>
</evidence>
<keyword evidence="3" id="KW-0547">Nucleotide-binding</keyword>
<dbReference type="Proteomes" id="UP000887458">
    <property type="component" value="Unassembled WGS sequence"/>
</dbReference>
<dbReference type="SUPFAM" id="SSF68993">
    <property type="entry name" value="FAT domain of focal adhesion kinase"/>
    <property type="match status" value="1"/>
</dbReference>